<dbReference type="EMBL" id="JAGUCO010000015">
    <property type="protein sequence ID" value="MBS2099835.1"/>
    <property type="molecule type" value="Genomic_DNA"/>
</dbReference>
<evidence type="ECO:0000256" key="6">
    <source>
        <dbReference type="ARBA" id="ARBA00023163"/>
    </source>
</evidence>
<dbReference type="InterPro" id="IPR011110">
    <property type="entry name" value="Reg_prop"/>
</dbReference>
<organism evidence="11 12">
    <name type="scientific">Carboxylicivirga linearis</name>
    <dbReference type="NCBI Taxonomy" id="1628157"/>
    <lineage>
        <taxon>Bacteria</taxon>
        <taxon>Pseudomonadati</taxon>
        <taxon>Bacteroidota</taxon>
        <taxon>Bacteroidia</taxon>
        <taxon>Marinilabiliales</taxon>
        <taxon>Marinilabiliaceae</taxon>
        <taxon>Carboxylicivirga</taxon>
    </lineage>
</organism>
<feature type="domain" description="Histidine kinase" evidence="9">
    <location>
        <begin position="869"/>
        <end position="1088"/>
    </location>
</feature>
<dbReference type="InterPro" id="IPR009057">
    <property type="entry name" value="Homeodomain-like_sf"/>
</dbReference>
<evidence type="ECO:0000259" key="9">
    <source>
        <dbReference type="PROSITE" id="PS50109"/>
    </source>
</evidence>
<evidence type="ECO:0000256" key="3">
    <source>
        <dbReference type="ARBA" id="ARBA00022553"/>
    </source>
</evidence>
<dbReference type="SUPFAM" id="SSF46689">
    <property type="entry name" value="Homeodomain-like"/>
    <property type="match status" value="1"/>
</dbReference>
<dbReference type="Pfam" id="PF07494">
    <property type="entry name" value="Reg_prop"/>
    <property type="match status" value="7"/>
</dbReference>
<dbReference type="PROSITE" id="PS50110">
    <property type="entry name" value="RESPONSE_REGULATORY"/>
    <property type="match status" value="1"/>
</dbReference>
<protein>
    <recommendedName>
        <fullName evidence="2">histidine kinase</fullName>
        <ecNumber evidence="2">2.7.13.3</ecNumber>
    </recommendedName>
</protein>
<keyword evidence="4" id="KW-0805">Transcription regulation</keyword>
<sequence length="1383" mass="157556">MYRYHLALILSLLSISLKAQRILEFDKLSLQDGFSSSRANAIIQDKNGYIWIGTWNGLNRYDGYEVKEYIPDFRDSTTLSNREVVSLLEGSNDNIWIGTTSGLNCLNLRTNQMRSFPFQNRIISLLEDGEGLIWVGTSNGGLHILNPKTGEKKNYFNGYTVTDICYDSRGIFWLATYNGLIQFDKVNQNNRFYYHNENDPNSISNNTVTQIKESADGKLWVGTWGGGLNRIEVFPEVDSLHISHFNTSAENGSLTSNVIYRIFIDEFENVWCGTWDKGVMLLEGREQSKDPSEAIVYSYKSNANDINSLSGNNISSLFVDRTGILWVGAAKLDRTSIVNNGIKRYKIHGEADGKFSFRNVRSFTQQDSFIWVGTSFELKLYQQDEDSYTEVKDLHDFAYTHNRYSYAASSIISLECNKHGLWVGTDDAGLLFYPGYSAIEKRNPKFEYFNTNTSAALPGNKINVIKSSDKYDNVVWVGTQQRGIAKLTYTKGDVKTRIITGGSDDNHLSDNNTRTIYEDHDGLVWVGTQNGLNCLNPETMEIKKFYHSFKDDKSINDNVINVIYEDTSGNLWIGTNSGINRKYVERLPDGTEKIVFESYPHVEDVGNGIITNILEDESGTLWIKPYRGIVKFNPQKERVIKSYVTKEYLTLSVETNAALKTTDGKIFLGEDKGFIYFYPDSLFKNTLAPKVCITDCIVLNKSVVENEKRDKIIGDTITNSIPFVDKLNFSFKDQVITFMFSAMDYKDPNRNEYAYFLEGYDNIWNEVGVRNSATYTNIPPGDYVFHVKAANSDGRWSENSASIQFTVSPPWWKTIWALIAYAVGIISTLYFFKEYSLIQVREKSRIKLELMQNEKEQHLNELKTQFFTDITHEFRTPLTLIQGPAEELKKLGKESPYMVKQADLILKNTNRLLRLINQLMDFRKVDRGKMALQLQSYSVTQLMKELFESFKGVADSRDIDFNLEMAQEKIMAYVDGDKLEKIMFNLVSNAFKYSDDNGMITIRAAIEESDEKEVLAIEVEDDGIGIGLDNKKRIFERFFQTHEKRTHSTGGIGLYLSKTFVEQHGGTIQVDSDYGQGSCFRVVIPTRNNEVDENAPTSELVSENIEDNNANVEEESSQVVMPHESGKVFDVLIVEDDSDLNDFIVSGLSHEFNVVGVFNGNEGFEQAKALNPDIIVTDVMMPGMDGFEMCRKIRKDVSTSHIPVIFLTAKTMMDDEIKGLELGAIDYIYKPFNINALQLKVHNVLNGRKKIHDQMRKEKILEPEKIELTSLDEKLLKDAVDAVNKYLDDPTFDVVKFSEVIGLSANQAYRKIKALTGQTVKEFIRNQRLKTAASLLLQKKRSISEIIYMVGFSSPSYFTRCFKEFYKCTPKEYIAKDGKIDQA</sequence>
<gene>
    <name evidence="11" type="ORF">KEM10_16210</name>
</gene>
<dbReference type="Pfam" id="PF02518">
    <property type="entry name" value="HATPase_c"/>
    <property type="match status" value="1"/>
</dbReference>
<evidence type="ECO:0000256" key="2">
    <source>
        <dbReference type="ARBA" id="ARBA00012438"/>
    </source>
</evidence>
<evidence type="ECO:0000256" key="4">
    <source>
        <dbReference type="ARBA" id="ARBA00023015"/>
    </source>
</evidence>
<dbReference type="InterPro" id="IPR003594">
    <property type="entry name" value="HATPase_dom"/>
</dbReference>
<comment type="catalytic activity">
    <reaction evidence="1">
        <text>ATP + protein L-histidine = ADP + protein N-phospho-L-histidine.</text>
        <dbReference type="EC" id="2.7.13.3"/>
    </reaction>
</comment>
<dbReference type="InterPro" id="IPR018060">
    <property type="entry name" value="HTH_AraC"/>
</dbReference>
<dbReference type="InterPro" id="IPR005467">
    <property type="entry name" value="His_kinase_dom"/>
</dbReference>
<dbReference type="InterPro" id="IPR013783">
    <property type="entry name" value="Ig-like_fold"/>
</dbReference>
<reference evidence="11 12" key="1">
    <citation type="journal article" date="2015" name="Int. J. Syst. Evol. Microbiol.">
        <title>Carboxylicivirga linearis sp. nov., isolated from a sea cucumber culture pond.</title>
        <authorList>
            <person name="Wang F.Q."/>
            <person name="Zhou Y.X."/>
            <person name="Lin X.Z."/>
            <person name="Chen G.J."/>
            <person name="Du Z.J."/>
        </authorList>
    </citation>
    <scope>NUCLEOTIDE SEQUENCE [LARGE SCALE GENOMIC DNA]</scope>
    <source>
        <strain evidence="11 12">FB218</strain>
    </source>
</reference>
<dbReference type="PANTHER" id="PTHR43547:SF2">
    <property type="entry name" value="HYBRID SIGNAL TRANSDUCTION HISTIDINE KINASE C"/>
    <property type="match status" value="1"/>
</dbReference>
<keyword evidence="6" id="KW-0804">Transcription</keyword>
<dbReference type="CDD" id="cd00082">
    <property type="entry name" value="HisKA"/>
    <property type="match status" value="1"/>
</dbReference>
<feature type="domain" description="Response regulatory" evidence="10">
    <location>
        <begin position="1130"/>
        <end position="1245"/>
    </location>
</feature>
<dbReference type="SMART" id="SM00387">
    <property type="entry name" value="HATPase_c"/>
    <property type="match status" value="1"/>
</dbReference>
<dbReference type="InterPro" id="IPR036097">
    <property type="entry name" value="HisK_dim/P_sf"/>
</dbReference>
<dbReference type="SUPFAM" id="SSF63829">
    <property type="entry name" value="Calcium-dependent phosphotriesterase"/>
    <property type="match status" value="2"/>
</dbReference>
<dbReference type="Pfam" id="PF00072">
    <property type="entry name" value="Response_reg"/>
    <property type="match status" value="1"/>
</dbReference>
<keyword evidence="3 7" id="KW-0597">Phosphoprotein</keyword>
<dbReference type="PROSITE" id="PS01124">
    <property type="entry name" value="HTH_ARAC_FAMILY_2"/>
    <property type="match status" value="1"/>
</dbReference>
<evidence type="ECO:0000259" key="8">
    <source>
        <dbReference type="PROSITE" id="PS01124"/>
    </source>
</evidence>
<dbReference type="InterPro" id="IPR036890">
    <property type="entry name" value="HATPase_C_sf"/>
</dbReference>
<keyword evidence="12" id="KW-1185">Reference proteome</keyword>
<dbReference type="InterPro" id="IPR011123">
    <property type="entry name" value="Y_Y_Y"/>
</dbReference>
<dbReference type="PROSITE" id="PS50109">
    <property type="entry name" value="HIS_KIN"/>
    <property type="match status" value="1"/>
</dbReference>
<evidence type="ECO:0000313" key="12">
    <source>
        <dbReference type="Proteomes" id="UP000708576"/>
    </source>
</evidence>
<dbReference type="InterPro" id="IPR004358">
    <property type="entry name" value="Sig_transdc_His_kin-like_C"/>
</dbReference>
<dbReference type="Pfam" id="PF12833">
    <property type="entry name" value="HTH_18"/>
    <property type="match status" value="1"/>
</dbReference>
<dbReference type="CDD" id="cd00075">
    <property type="entry name" value="HATPase"/>
    <property type="match status" value="1"/>
</dbReference>
<dbReference type="Proteomes" id="UP000708576">
    <property type="component" value="Unassembled WGS sequence"/>
</dbReference>
<dbReference type="InterPro" id="IPR011006">
    <property type="entry name" value="CheY-like_superfamily"/>
</dbReference>
<dbReference type="Pfam" id="PF00512">
    <property type="entry name" value="HisKA"/>
    <property type="match status" value="1"/>
</dbReference>
<dbReference type="SMART" id="SM00448">
    <property type="entry name" value="REC"/>
    <property type="match status" value="1"/>
</dbReference>
<dbReference type="Gene3D" id="1.10.10.60">
    <property type="entry name" value="Homeodomain-like"/>
    <property type="match status" value="1"/>
</dbReference>
<dbReference type="Pfam" id="PF07495">
    <property type="entry name" value="Y_Y_Y"/>
    <property type="match status" value="1"/>
</dbReference>
<proteinExistence type="predicted"/>
<dbReference type="InterPro" id="IPR001789">
    <property type="entry name" value="Sig_transdc_resp-reg_receiver"/>
</dbReference>
<dbReference type="PRINTS" id="PR00344">
    <property type="entry name" value="BCTRLSENSOR"/>
</dbReference>
<accession>A0ABS5JY27</accession>
<dbReference type="Gene3D" id="3.30.565.10">
    <property type="entry name" value="Histidine kinase-like ATPase, C-terminal domain"/>
    <property type="match status" value="1"/>
</dbReference>
<dbReference type="InterPro" id="IPR003661">
    <property type="entry name" value="HisK_dim/P_dom"/>
</dbReference>
<evidence type="ECO:0000256" key="1">
    <source>
        <dbReference type="ARBA" id="ARBA00000085"/>
    </source>
</evidence>
<dbReference type="SMART" id="SM00388">
    <property type="entry name" value="HisKA"/>
    <property type="match status" value="1"/>
</dbReference>
<feature type="modified residue" description="4-aspartylphosphate" evidence="7">
    <location>
        <position position="1178"/>
    </location>
</feature>
<evidence type="ECO:0000256" key="7">
    <source>
        <dbReference type="PROSITE-ProRule" id="PRU00169"/>
    </source>
</evidence>
<comment type="caution">
    <text evidence="11">The sequence shown here is derived from an EMBL/GenBank/DDBJ whole genome shotgun (WGS) entry which is preliminary data.</text>
</comment>
<dbReference type="InterPro" id="IPR015943">
    <property type="entry name" value="WD40/YVTN_repeat-like_dom_sf"/>
</dbReference>
<evidence type="ECO:0000313" key="11">
    <source>
        <dbReference type="EMBL" id="MBS2099835.1"/>
    </source>
</evidence>
<dbReference type="Gene3D" id="2.60.40.10">
    <property type="entry name" value="Immunoglobulins"/>
    <property type="match status" value="1"/>
</dbReference>
<dbReference type="Gene3D" id="3.40.50.2300">
    <property type="match status" value="1"/>
</dbReference>
<dbReference type="SUPFAM" id="SSF52172">
    <property type="entry name" value="CheY-like"/>
    <property type="match status" value="1"/>
</dbReference>
<dbReference type="PANTHER" id="PTHR43547">
    <property type="entry name" value="TWO-COMPONENT HISTIDINE KINASE"/>
    <property type="match status" value="1"/>
</dbReference>
<dbReference type="EC" id="2.7.13.3" evidence="2"/>
<dbReference type="SMART" id="SM00342">
    <property type="entry name" value="HTH_ARAC"/>
    <property type="match status" value="1"/>
</dbReference>
<dbReference type="Gene3D" id="2.130.10.10">
    <property type="entry name" value="YVTN repeat-like/Quinoprotein amine dehydrogenase"/>
    <property type="match status" value="3"/>
</dbReference>
<dbReference type="InterPro" id="IPR018062">
    <property type="entry name" value="HTH_AraC-typ_CS"/>
</dbReference>
<dbReference type="SUPFAM" id="SSF47384">
    <property type="entry name" value="Homodimeric domain of signal transducing histidine kinase"/>
    <property type="match status" value="1"/>
</dbReference>
<keyword evidence="5" id="KW-0238">DNA-binding</keyword>
<dbReference type="RefSeq" id="WP_212217076.1">
    <property type="nucleotide sequence ID" value="NZ_JAGUCO010000015.1"/>
</dbReference>
<dbReference type="PROSITE" id="PS00041">
    <property type="entry name" value="HTH_ARAC_FAMILY_1"/>
    <property type="match status" value="1"/>
</dbReference>
<dbReference type="CDD" id="cd17574">
    <property type="entry name" value="REC_OmpR"/>
    <property type="match status" value="1"/>
</dbReference>
<evidence type="ECO:0000256" key="5">
    <source>
        <dbReference type="ARBA" id="ARBA00023125"/>
    </source>
</evidence>
<evidence type="ECO:0000259" key="10">
    <source>
        <dbReference type="PROSITE" id="PS50110"/>
    </source>
</evidence>
<dbReference type="SUPFAM" id="SSF55874">
    <property type="entry name" value="ATPase domain of HSP90 chaperone/DNA topoisomerase II/histidine kinase"/>
    <property type="match status" value="1"/>
</dbReference>
<dbReference type="Gene3D" id="1.10.287.130">
    <property type="match status" value="1"/>
</dbReference>
<name>A0ABS5JY27_9BACT</name>
<feature type="domain" description="HTH araC/xylS-type" evidence="8">
    <location>
        <begin position="1277"/>
        <end position="1376"/>
    </location>
</feature>